<sequence length="120" mass="12523">MTEPDPPVRLHVGDAVVARVAAHRARLVPGVVTLRPDLAQALIGIAGTVLGQDRSRPPAQGVSATVHGRSAEVSITIVTRLGHNCRDLAVAVQREVAAEVAAYTGLDVVVRVTVAEVLLD</sequence>
<organism evidence="2 3">
    <name type="scientific">Pseudonocardia alaniniphila</name>
    <dbReference type="NCBI Taxonomy" id="75291"/>
    <lineage>
        <taxon>Bacteria</taxon>
        <taxon>Bacillati</taxon>
        <taxon>Actinomycetota</taxon>
        <taxon>Actinomycetes</taxon>
        <taxon>Pseudonocardiales</taxon>
        <taxon>Pseudonocardiaceae</taxon>
        <taxon>Pseudonocardia</taxon>
    </lineage>
</organism>
<dbReference type="EMBL" id="JAKXMK010000013">
    <property type="protein sequence ID" value="MCH6167298.1"/>
    <property type="molecule type" value="Genomic_DNA"/>
</dbReference>
<dbReference type="Proteomes" id="UP001299970">
    <property type="component" value="Unassembled WGS sequence"/>
</dbReference>
<dbReference type="Pfam" id="PF03780">
    <property type="entry name" value="Asp23"/>
    <property type="match status" value="1"/>
</dbReference>
<name>A0ABS9TFN4_9PSEU</name>
<dbReference type="RefSeq" id="WP_241037627.1">
    <property type="nucleotide sequence ID" value="NZ_BAAAJF010000037.1"/>
</dbReference>
<comment type="similarity">
    <text evidence="1">Belongs to the asp23 family.</text>
</comment>
<reference evidence="2 3" key="1">
    <citation type="submission" date="2022-03" db="EMBL/GenBank/DDBJ databases">
        <title>Pseudonocardia alaer sp. nov., a novel actinomycete isolated from reed forest soil.</title>
        <authorList>
            <person name="Wang L."/>
        </authorList>
    </citation>
    <scope>NUCLEOTIDE SEQUENCE [LARGE SCALE GENOMIC DNA]</scope>
    <source>
        <strain evidence="2 3">Y-16303</strain>
    </source>
</reference>
<protein>
    <submittedName>
        <fullName evidence="2">Asp23/Gls24 family envelope stress response protein</fullName>
    </submittedName>
</protein>
<accession>A0ABS9TFN4</accession>
<dbReference type="InterPro" id="IPR005531">
    <property type="entry name" value="Asp23"/>
</dbReference>
<evidence type="ECO:0000313" key="2">
    <source>
        <dbReference type="EMBL" id="MCH6167298.1"/>
    </source>
</evidence>
<proteinExistence type="inferred from homology"/>
<gene>
    <name evidence="2" type="ORF">MMF94_16565</name>
</gene>
<keyword evidence="3" id="KW-1185">Reference proteome</keyword>
<evidence type="ECO:0000256" key="1">
    <source>
        <dbReference type="ARBA" id="ARBA00005721"/>
    </source>
</evidence>
<evidence type="ECO:0000313" key="3">
    <source>
        <dbReference type="Proteomes" id="UP001299970"/>
    </source>
</evidence>
<comment type="caution">
    <text evidence="2">The sequence shown here is derived from an EMBL/GenBank/DDBJ whole genome shotgun (WGS) entry which is preliminary data.</text>
</comment>